<dbReference type="AlphaFoldDB" id="A0A2H0V181"/>
<reference evidence="3" key="1">
    <citation type="submission" date="2017-09" db="EMBL/GenBank/DDBJ databases">
        <title>Depth-based differentiation of microbial function through sediment-hosted aquifers and enrichment of novel symbionts in the deep terrestrial subsurface.</title>
        <authorList>
            <person name="Probst A.J."/>
            <person name="Ladd B."/>
            <person name="Jarett J.K."/>
            <person name="Geller-Mcgrath D.E."/>
            <person name="Sieber C.M.K."/>
            <person name="Emerson J.B."/>
            <person name="Anantharaman K."/>
            <person name="Thomas B.C."/>
            <person name="Malmstrom R."/>
            <person name="Stieglmeier M."/>
            <person name="Klingl A."/>
            <person name="Woyke T."/>
            <person name="Ryan C.M."/>
            <person name="Banfield J.F."/>
        </authorList>
    </citation>
    <scope>NUCLEOTIDE SEQUENCE [LARGE SCALE GENOMIC DNA]</scope>
</reference>
<dbReference type="GO" id="GO:0003934">
    <property type="term" value="F:GTP cyclohydrolase I activity"/>
    <property type="evidence" value="ECO:0007669"/>
    <property type="project" value="InterPro"/>
</dbReference>
<sequence>MSRFAEIAEEISGSELNRELIPSTLKKIRERLKTIFVRVEFSFILFLKKKSPVSQKEGSMNYNCKIVGELGEDNKLWNYFEVEVPTATLCPCSKEISDFGAHNQRANVVLRVKSSEYISLKEMIRVVEERASSDLFSILKRVDEKFMTEKMYENPKFVEDIVRDVTLWAKSDTRITDFIVKCKSFESIHNHNAYAIIINDEKNANN</sequence>
<dbReference type="PANTHER" id="PTHR36445">
    <property type="entry name" value="GTP CYCLOHYDROLASE MPTA"/>
    <property type="match status" value="1"/>
</dbReference>
<gene>
    <name evidence="2" type="ORF">COT99_04250</name>
</gene>
<dbReference type="PANTHER" id="PTHR36445:SF1">
    <property type="entry name" value="GTP CYCLOHYDROLASE MPTA"/>
    <property type="match status" value="1"/>
</dbReference>
<dbReference type="EMBL" id="PFAR01000050">
    <property type="protein sequence ID" value="PIR92808.1"/>
    <property type="molecule type" value="Genomic_DNA"/>
</dbReference>
<dbReference type="Pfam" id="PF02649">
    <property type="entry name" value="GCHY-1"/>
    <property type="match status" value="1"/>
</dbReference>
<accession>A0A2H0V181</accession>
<dbReference type="Proteomes" id="UP000228626">
    <property type="component" value="Unassembled WGS sequence"/>
</dbReference>
<evidence type="ECO:0000313" key="2">
    <source>
        <dbReference type="EMBL" id="PIR92808.1"/>
    </source>
</evidence>
<dbReference type="InterPro" id="IPR003801">
    <property type="entry name" value="GTP_cyclohydrolase_FolE2/MptA"/>
</dbReference>
<proteinExistence type="predicted"/>
<name>A0A2H0V181_9BACT</name>
<keyword evidence="1 2" id="KW-0378">Hydrolase</keyword>
<protein>
    <submittedName>
        <fullName evidence="2">GTP cyclohydrolase I FolE2</fullName>
    </submittedName>
</protein>
<evidence type="ECO:0000256" key="1">
    <source>
        <dbReference type="ARBA" id="ARBA00022801"/>
    </source>
</evidence>
<evidence type="ECO:0000313" key="3">
    <source>
        <dbReference type="Proteomes" id="UP000228626"/>
    </source>
</evidence>
<comment type="caution">
    <text evidence="2">The sequence shown here is derived from an EMBL/GenBank/DDBJ whole genome shotgun (WGS) entry which is preliminary data.</text>
</comment>
<dbReference type="Gene3D" id="3.10.270.10">
    <property type="entry name" value="Urate Oxidase"/>
    <property type="match status" value="1"/>
</dbReference>
<organism evidence="2 3">
    <name type="scientific">Candidatus Falkowbacteria bacterium CG10_big_fil_rev_8_21_14_0_10_43_10</name>
    <dbReference type="NCBI Taxonomy" id="1974567"/>
    <lineage>
        <taxon>Bacteria</taxon>
        <taxon>Candidatus Falkowiibacteriota</taxon>
    </lineage>
</organism>